<dbReference type="Gene3D" id="1.10.10.10">
    <property type="entry name" value="Winged helix-like DNA-binding domain superfamily/Winged helix DNA-binding domain"/>
    <property type="match status" value="1"/>
</dbReference>
<dbReference type="InterPro" id="IPR013249">
    <property type="entry name" value="RNA_pol_sigma70_r4_t2"/>
</dbReference>
<dbReference type="PANTHER" id="PTHR43133:SF25">
    <property type="entry name" value="RNA POLYMERASE SIGMA FACTOR RFAY-RELATED"/>
    <property type="match status" value="1"/>
</dbReference>
<dbReference type="InterPro" id="IPR036388">
    <property type="entry name" value="WH-like_DNA-bd_sf"/>
</dbReference>
<evidence type="ECO:0000313" key="8">
    <source>
        <dbReference type="Proteomes" id="UP000380867"/>
    </source>
</evidence>
<dbReference type="EMBL" id="SDPQ02000003">
    <property type="protein sequence ID" value="KAA1395936.1"/>
    <property type="molecule type" value="Genomic_DNA"/>
</dbReference>
<comment type="caution">
    <text evidence="7">The sequence shown here is derived from an EMBL/GenBank/DDBJ whole genome shotgun (WGS) entry which is preliminary data.</text>
</comment>
<comment type="similarity">
    <text evidence="1">Belongs to the sigma-70 factor family. ECF subfamily.</text>
</comment>
<evidence type="ECO:0000259" key="6">
    <source>
        <dbReference type="Pfam" id="PF08281"/>
    </source>
</evidence>
<protein>
    <submittedName>
        <fullName evidence="7">Sigma-70 family RNA polymerase sigma factor</fullName>
    </submittedName>
</protein>
<keyword evidence="8" id="KW-1185">Reference proteome</keyword>
<dbReference type="GO" id="GO:0003677">
    <property type="term" value="F:DNA binding"/>
    <property type="evidence" value="ECO:0007669"/>
    <property type="project" value="InterPro"/>
</dbReference>
<dbReference type="Pfam" id="PF04542">
    <property type="entry name" value="Sigma70_r2"/>
    <property type="match status" value="1"/>
</dbReference>
<dbReference type="CDD" id="cd06171">
    <property type="entry name" value="Sigma70_r4"/>
    <property type="match status" value="1"/>
</dbReference>
<dbReference type="SUPFAM" id="SSF88946">
    <property type="entry name" value="Sigma2 domain of RNA polymerase sigma factors"/>
    <property type="match status" value="1"/>
</dbReference>
<evidence type="ECO:0000256" key="1">
    <source>
        <dbReference type="ARBA" id="ARBA00010641"/>
    </source>
</evidence>
<accession>A0A5M4FC58</accession>
<evidence type="ECO:0000256" key="3">
    <source>
        <dbReference type="ARBA" id="ARBA00023082"/>
    </source>
</evidence>
<organism evidence="7 8">
    <name type="scientific">Aeromicrobium ginsengisoli</name>
    <dbReference type="NCBI Taxonomy" id="363867"/>
    <lineage>
        <taxon>Bacteria</taxon>
        <taxon>Bacillati</taxon>
        <taxon>Actinomycetota</taxon>
        <taxon>Actinomycetes</taxon>
        <taxon>Propionibacteriales</taxon>
        <taxon>Nocardioidaceae</taxon>
        <taxon>Aeromicrobium</taxon>
    </lineage>
</organism>
<keyword evidence="2" id="KW-0805">Transcription regulation</keyword>
<dbReference type="InterPro" id="IPR039425">
    <property type="entry name" value="RNA_pol_sigma-70-like"/>
</dbReference>
<keyword evidence="3" id="KW-0731">Sigma factor</keyword>
<reference evidence="7" key="1">
    <citation type="submission" date="2019-09" db="EMBL/GenBank/DDBJ databases">
        <authorList>
            <person name="Li J."/>
        </authorList>
    </citation>
    <scope>NUCLEOTIDE SEQUENCE [LARGE SCALE GENOMIC DNA]</scope>
    <source>
        <strain evidence="7">JCM 14732</strain>
    </source>
</reference>
<feature type="domain" description="RNA polymerase sigma factor 70 region 4 type 2" evidence="6">
    <location>
        <begin position="105"/>
        <end position="155"/>
    </location>
</feature>
<proteinExistence type="inferred from homology"/>
<dbReference type="RefSeq" id="WP_149690584.1">
    <property type="nucleotide sequence ID" value="NZ_SDPQ02000003.1"/>
</dbReference>
<dbReference type="PANTHER" id="PTHR43133">
    <property type="entry name" value="RNA POLYMERASE ECF-TYPE SIGMA FACTO"/>
    <property type="match status" value="1"/>
</dbReference>
<evidence type="ECO:0000313" key="7">
    <source>
        <dbReference type="EMBL" id="KAA1395936.1"/>
    </source>
</evidence>
<name>A0A5M4FC58_9ACTN</name>
<gene>
    <name evidence="7" type="ORF">ESP70_017565</name>
</gene>
<keyword evidence="4" id="KW-0804">Transcription</keyword>
<feature type="domain" description="RNA polymerase sigma-70 region 2" evidence="5">
    <location>
        <begin position="16"/>
        <end position="79"/>
    </location>
</feature>
<dbReference type="InterPro" id="IPR007627">
    <property type="entry name" value="RNA_pol_sigma70_r2"/>
</dbReference>
<dbReference type="GO" id="GO:0016987">
    <property type="term" value="F:sigma factor activity"/>
    <property type="evidence" value="ECO:0007669"/>
    <property type="project" value="UniProtKB-KW"/>
</dbReference>
<dbReference type="SUPFAM" id="SSF88659">
    <property type="entry name" value="Sigma3 and sigma4 domains of RNA polymerase sigma factors"/>
    <property type="match status" value="1"/>
</dbReference>
<dbReference type="GO" id="GO:0006352">
    <property type="term" value="P:DNA-templated transcription initiation"/>
    <property type="evidence" value="ECO:0007669"/>
    <property type="project" value="InterPro"/>
</dbReference>
<dbReference type="OrthoDB" id="4184921at2"/>
<dbReference type="Proteomes" id="UP000380867">
    <property type="component" value="Unassembled WGS sequence"/>
</dbReference>
<dbReference type="Gene3D" id="1.10.1740.10">
    <property type="match status" value="1"/>
</dbReference>
<dbReference type="Pfam" id="PF08281">
    <property type="entry name" value="Sigma70_r4_2"/>
    <property type="match status" value="1"/>
</dbReference>
<evidence type="ECO:0000259" key="5">
    <source>
        <dbReference type="Pfam" id="PF04542"/>
    </source>
</evidence>
<sequence length="177" mass="20065">MTGPDDRRDAEFSRCFEEEMPRVLRYAQRHVGWELAQDVVAETFQIAWRKWDKLPAEKFPWLVGTARKVIGNHVRATMRRRRLATRLALYSEVTADSSEESSARMEALHRLAMLSEVEREALLLTAWDGLTSDAAAEVLGISPATFRKRLSRARQSVLVAEESHETAGLVIGAEEGR</sequence>
<dbReference type="InterPro" id="IPR013325">
    <property type="entry name" value="RNA_pol_sigma_r2"/>
</dbReference>
<dbReference type="InterPro" id="IPR014284">
    <property type="entry name" value="RNA_pol_sigma-70_dom"/>
</dbReference>
<evidence type="ECO:0000256" key="2">
    <source>
        <dbReference type="ARBA" id="ARBA00023015"/>
    </source>
</evidence>
<dbReference type="NCBIfam" id="TIGR02937">
    <property type="entry name" value="sigma70-ECF"/>
    <property type="match status" value="1"/>
</dbReference>
<evidence type="ECO:0000256" key="4">
    <source>
        <dbReference type="ARBA" id="ARBA00023163"/>
    </source>
</evidence>
<dbReference type="InterPro" id="IPR013324">
    <property type="entry name" value="RNA_pol_sigma_r3/r4-like"/>
</dbReference>
<dbReference type="AlphaFoldDB" id="A0A5M4FC58"/>